<dbReference type="InterPro" id="IPR011701">
    <property type="entry name" value="MFS"/>
</dbReference>
<feature type="transmembrane region" description="Helical" evidence="8">
    <location>
        <begin position="50"/>
        <end position="68"/>
    </location>
</feature>
<evidence type="ECO:0000313" key="10">
    <source>
        <dbReference type="EMBL" id="MFD2458021.1"/>
    </source>
</evidence>
<feature type="transmembrane region" description="Helical" evidence="8">
    <location>
        <begin position="227"/>
        <end position="249"/>
    </location>
</feature>
<keyword evidence="6 8" id="KW-1133">Transmembrane helix</keyword>
<dbReference type="PROSITE" id="PS50850">
    <property type="entry name" value="MFS"/>
    <property type="match status" value="1"/>
</dbReference>
<dbReference type="PANTHER" id="PTHR42718:SF9">
    <property type="entry name" value="MAJOR FACILITATOR SUPERFAMILY MULTIDRUG TRANSPORTER MFSC"/>
    <property type="match status" value="1"/>
</dbReference>
<dbReference type="InterPro" id="IPR004638">
    <property type="entry name" value="EmrB-like"/>
</dbReference>
<feature type="transmembrane region" description="Helical" evidence="8">
    <location>
        <begin position="199"/>
        <end position="221"/>
    </location>
</feature>
<evidence type="ECO:0000256" key="3">
    <source>
        <dbReference type="ARBA" id="ARBA00022448"/>
    </source>
</evidence>
<dbReference type="EMBL" id="JBHUKU010000003">
    <property type="protein sequence ID" value="MFD2458021.1"/>
    <property type="molecule type" value="Genomic_DNA"/>
</dbReference>
<reference evidence="11" key="1">
    <citation type="journal article" date="2019" name="Int. J. Syst. Evol. Microbiol.">
        <title>The Global Catalogue of Microorganisms (GCM) 10K type strain sequencing project: providing services to taxonomists for standard genome sequencing and annotation.</title>
        <authorList>
            <consortium name="The Broad Institute Genomics Platform"/>
            <consortium name="The Broad Institute Genome Sequencing Center for Infectious Disease"/>
            <person name="Wu L."/>
            <person name="Ma J."/>
        </authorList>
    </citation>
    <scope>NUCLEOTIDE SEQUENCE [LARGE SCALE GENOMIC DNA]</scope>
    <source>
        <strain evidence="11">CGMCC 4.7643</strain>
    </source>
</reference>
<comment type="caution">
    <text evidence="10">The sequence shown here is derived from an EMBL/GenBank/DDBJ whole genome shotgun (WGS) entry which is preliminary data.</text>
</comment>
<organism evidence="10 11">
    <name type="scientific">Amycolatopsis samaneae</name>
    <dbReference type="NCBI Taxonomy" id="664691"/>
    <lineage>
        <taxon>Bacteria</taxon>
        <taxon>Bacillati</taxon>
        <taxon>Actinomycetota</taxon>
        <taxon>Actinomycetes</taxon>
        <taxon>Pseudonocardiales</taxon>
        <taxon>Pseudonocardiaceae</taxon>
        <taxon>Amycolatopsis</taxon>
    </lineage>
</organism>
<dbReference type="PANTHER" id="PTHR42718">
    <property type="entry name" value="MAJOR FACILITATOR SUPERFAMILY MULTIDRUG TRANSPORTER MFSC"/>
    <property type="match status" value="1"/>
</dbReference>
<comment type="similarity">
    <text evidence="2">Belongs to the major facilitator superfamily. EmrB family.</text>
</comment>
<gene>
    <name evidence="10" type="ORF">ACFSYJ_05410</name>
</gene>
<evidence type="ECO:0000256" key="8">
    <source>
        <dbReference type="SAM" id="Phobius"/>
    </source>
</evidence>
<feature type="transmembrane region" description="Helical" evidence="8">
    <location>
        <begin position="140"/>
        <end position="160"/>
    </location>
</feature>
<evidence type="ECO:0000256" key="2">
    <source>
        <dbReference type="ARBA" id="ARBA00008537"/>
    </source>
</evidence>
<dbReference type="NCBIfam" id="TIGR00711">
    <property type="entry name" value="efflux_EmrB"/>
    <property type="match status" value="1"/>
</dbReference>
<feature type="transmembrane region" description="Helical" evidence="8">
    <location>
        <begin position="428"/>
        <end position="450"/>
    </location>
</feature>
<protein>
    <submittedName>
        <fullName evidence="10">DHA2 family efflux MFS transporter permease subunit</fullName>
    </submittedName>
</protein>
<feature type="transmembrane region" description="Helical" evidence="8">
    <location>
        <begin position="299"/>
        <end position="322"/>
    </location>
</feature>
<keyword evidence="4" id="KW-1003">Cell membrane</keyword>
<evidence type="ECO:0000256" key="7">
    <source>
        <dbReference type="ARBA" id="ARBA00023136"/>
    </source>
</evidence>
<keyword evidence="3" id="KW-0813">Transport</keyword>
<name>A0ABW5GA26_9PSEU</name>
<feature type="transmembrane region" description="Helical" evidence="8">
    <location>
        <begin position="106"/>
        <end position="128"/>
    </location>
</feature>
<evidence type="ECO:0000259" key="9">
    <source>
        <dbReference type="PROSITE" id="PS50850"/>
    </source>
</evidence>
<feature type="transmembrane region" description="Helical" evidence="8">
    <location>
        <begin position="270"/>
        <end position="293"/>
    </location>
</feature>
<evidence type="ECO:0000256" key="1">
    <source>
        <dbReference type="ARBA" id="ARBA00004651"/>
    </source>
</evidence>
<feature type="domain" description="Major facilitator superfamily (MFS) profile" evidence="9">
    <location>
        <begin position="15"/>
        <end position="451"/>
    </location>
</feature>
<keyword evidence="5 8" id="KW-0812">Transmembrane</keyword>
<dbReference type="InterPro" id="IPR036259">
    <property type="entry name" value="MFS_trans_sf"/>
</dbReference>
<keyword evidence="7 8" id="KW-0472">Membrane</keyword>
<feature type="transmembrane region" description="Helical" evidence="8">
    <location>
        <begin position="80"/>
        <end position="100"/>
    </location>
</feature>
<feature type="transmembrane region" description="Helical" evidence="8">
    <location>
        <begin position="12"/>
        <end position="38"/>
    </location>
</feature>
<feature type="transmembrane region" description="Helical" evidence="8">
    <location>
        <begin position="358"/>
        <end position="384"/>
    </location>
</feature>
<dbReference type="Proteomes" id="UP001597419">
    <property type="component" value="Unassembled WGS sequence"/>
</dbReference>
<feature type="transmembrane region" description="Helical" evidence="8">
    <location>
        <begin position="334"/>
        <end position="352"/>
    </location>
</feature>
<evidence type="ECO:0000313" key="11">
    <source>
        <dbReference type="Proteomes" id="UP001597419"/>
    </source>
</evidence>
<dbReference type="Gene3D" id="1.20.1720.10">
    <property type="entry name" value="Multidrug resistance protein D"/>
    <property type="match status" value="1"/>
</dbReference>
<dbReference type="RefSeq" id="WP_345395736.1">
    <property type="nucleotide sequence ID" value="NZ_BAABHG010000007.1"/>
</dbReference>
<evidence type="ECO:0000256" key="4">
    <source>
        <dbReference type="ARBA" id="ARBA00022475"/>
    </source>
</evidence>
<evidence type="ECO:0000256" key="5">
    <source>
        <dbReference type="ARBA" id="ARBA00022692"/>
    </source>
</evidence>
<keyword evidence="11" id="KW-1185">Reference proteome</keyword>
<dbReference type="InterPro" id="IPR020846">
    <property type="entry name" value="MFS_dom"/>
</dbReference>
<dbReference type="SUPFAM" id="SSF103473">
    <property type="entry name" value="MFS general substrate transporter"/>
    <property type="match status" value="1"/>
</dbReference>
<proteinExistence type="inferred from homology"/>
<feature type="transmembrane region" description="Helical" evidence="8">
    <location>
        <begin position="166"/>
        <end position="187"/>
    </location>
</feature>
<comment type="subcellular location">
    <subcellularLocation>
        <location evidence="1">Cell membrane</location>
        <topology evidence="1">Multi-pass membrane protein</topology>
    </subcellularLocation>
</comment>
<sequence length="454" mass="45948">MTLTKTVTITGRAALLTATFLGTFMALLDVSVVSVALPSIRRDLNTDFSALQWIVDGYTVALAAVILSGGTLGDRYGRKLVYLVGLTGFTLASLACGLAPNLGFLVAARIVQGVAASAVIPGALALLAHAFPEPKERARVMGLWGTVAGAAFVVGPLVGGPLTDGLGWQTIFLINIPIGVVAVFAGLRGITESADPEHGALDLAGQALSVLWVGALTYAVIEAGRVGLTSPVLAVGGIGLAALATFLVVELRAAHPMLPVRFFGRPRFAVAILASFALGFAAYPAAFLIGIYLQQVRGASATAAGVQMLPYVLGNLVAAFLAGRLSARFGADRVLPVGYLVTAVGLAGFLLLDATTPFWLVTVVFAVLSFGGGLSITPTNLVGLAGLPGNRSGIASATVNAARQTGTALGVAALGALVAQRADFSAGLHLAMGVAALVLLAVTVLTATTLRGAG</sequence>
<evidence type="ECO:0000256" key="6">
    <source>
        <dbReference type="ARBA" id="ARBA00022989"/>
    </source>
</evidence>
<dbReference type="Pfam" id="PF07690">
    <property type="entry name" value="MFS_1"/>
    <property type="match status" value="1"/>
</dbReference>
<dbReference type="Gene3D" id="1.20.1250.20">
    <property type="entry name" value="MFS general substrate transporter like domains"/>
    <property type="match status" value="1"/>
</dbReference>
<accession>A0ABW5GA26</accession>